<sequence>MADKILITGATGHIGNRVAEILKDYDSLRLMCREPEKLAGFTKAEKVKGDYKDSTSLGNAFSDIDTAFIVSGYAAPGQRALLHKNAIAAAVMAGVKHIVYLSFQGASPRSKFPMSQDHFQTEEFIRQSGLSFTLLRDSFYMDLIPEMFGENRLMKGPGGRGQVAWVAREDVARTIAHVLLDPLPYQGTFDLTGPEALTLAQTAERFTQLQGKEYIYQEETITQGIRWRNDLGAPAWEVATWIGSYLAIAAGEVAPVSNAVEQITGLKPFSLETYFTQFPQVVA</sequence>
<dbReference type="CDD" id="cd05269">
    <property type="entry name" value="TMR_SDR_a"/>
    <property type="match status" value="1"/>
</dbReference>
<dbReference type="Proteomes" id="UP000240357">
    <property type="component" value="Unassembled WGS sequence"/>
</dbReference>
<evidence type="ECO:0000313" key="2">
    <source>
        <dbReference type="EMBL" id="PSR56995.1"/>
    </source>
</evidence>
<dbReference type="AlphaFoldDB" id="A0A2T2YNB8"/>
<dbReference type="InterPro" id="IPR036291">
    <property type="entry name" value="NAD(P)-bd_dom_sf"/>
</dbReference>
<dbReference type="PANTHER" id="PTHR47129">
    <property type="entry name" value="QUINONE OXIDOREDUCTASE 2"/>
    <property type="match status" value="1"/>
</dbReference>
<dbReference type="RefSeq" id="WP_106933166.1">
    <property type="nucleotide sequence ID" value="NZ_PYFT01000001.1"/>
</dbReference>
<keyword evidence="3" id="KW-1185">Reference proteome</keyword>
<reference evidence="2 3" key="1">
    <citation type="submission" date="2018-03" db="EMBL/GenBank/DDBJ databases">
        <title>Adhaeribacter sp. HMF7605 Genome sequencing and assembly.</title>
        <authorList>
            <person name="Kang H."/>
            <person name="Kang J."/>
            <person name="Cha I."/>
            <person name="Kim H."/>
            <person name="Joh K."/>
        </authorList>
    </citation>
    <scope>NUCLEOTIDE SEQUENCE [LARGE SCALE GENOMIC DNA]</scope>
    <source>
        <strain evidence="2 3">HMF7605</strain>
    </source>
</reference>
<gene>
    <name evidence="2" type="ORF">AHMF7605_27670</name>
</gene>
<organism evidence="2 3">
    <name type="scientific">Adhaeribacter arboris</name>
    <dbReference type="NCBI Taxonomy" id="2072846"/>
    <lineage>
        <taxon>Bacteria</taxon>
        <taxon>Pseudomonadati</taxon>
        <taxon>Bacteroidota</taxon>
        <taxon>Cytophagia</taxon>
        <taxon>Cytophagales</taxon>
        <taxon>Hymenobacteraceae</taxon>
        <taxon>Adhaeribacter</taxon>
    </lineage>
</organism>
<dbReference type="SUPFAM" id="SSF51735">
    <property type="entry name" value="NAD(P)-binding Rossmann-fold domains"/>
    <property type="match status" value="1"/>
</dbReference>
<dbReference type="InterPro" id="IPR016040">
    <property type="entry name" value="NAD(P)-bd_dom"/>
</dbReference>
<dbReference type="PANTHER" id="PTHR47129:SF1">
    <property type="entry name" value="NMRA-LIKE DOMAIN-CONTAINING PROTEIN"/>
    <property type="match status" value="1"/>
</dbReference>
<feature type="domain" description="NAD(P)-binding" evidence="1">
    <location>
        <begin position="9"/>
        <end position="182"/>
    </location>
</feature>
<evidence type="ECO:0000313" key="3">
    <source>
        <dbReference type="Proteomes" id="UP000240357"/>
    </source>
</evidence>
<accession>A0A2T2YNB8</accession>
<dbReference type="OrthoDB" id="1490291at2"/>
<dbReference type="Gene3D" id="3.40.50.720">
    <property type="entry name" value="NAD(P)-binding Rossmann-like Domain"/>
    <property type="match status" value="1"/>
</dbReference>
<dbReference type="Gene3D" id="3.90.25.10">
    <property type="entry name" value="UDP-galactose 4-epimerase, domain 1"/>
    <property type="match status" value="1"/>
</dbReference>
<protein>
    <submittedName>
        <fullName evidence="2">NAD(P)-dependent oxidoreductase</fullName>
    </submittedName>
</protein>
<name>A0A2T2YNB8_9BACT</name>
<evidence type="ECO:0000259" key="1">
    <source>
        <dbReference type="Pfam" id="PF13460"/>
    </source>
</evidence>
<dbReference type="EMBL" id="PYFT01000001">
    <property type="protein sequence ID" value="PSR56995.1"/>
    <property type="molecule type" value="Genomic_DNA"/>
</dbReference>
<proteinExistence type="predicted"/>
<dbReference type="InterPro" id="IPR052718">
    <property type="entry name" value="NmrA-type_oxidoreductase"/>
</dbReference>
<dbReference type="Pfam" id="PF13460">
    <property type="entry name" value="NAD_binding_10"/>
    <property type="match status" value="1"/>
</dbReference>
<comment type="caution">
    <text evidence="2">The sequence shown here is derived from an EMBL/GenBank/DDBJ whole genome shotgun (WGS) entry which is preliminary data.</text>
</comment>